<reference evidence="1" key="2">
    <citation type="journal article" date="2023" name="Int. J. Mol. Sci.">
        <title>De Novo Assembly and Annotation of 11 Diverse Shrub Willow (Salix) Genomes Reveals Novel Gene Organization in Sex-Linked Regions.</title>
        <authorList>
            <person name="Hyden B."/>
            <person name="Feng K."/>
            <person name="Yates T.B."/>
            <person name="Jawdy S."/>
            <person name="Cereghino C."/>
            <person name="Smart L.B."/>
            <person name="Muchero W."/>
        </authorList>
    </citation>
    <scope>NUCLEOTIDE SEQUENCE</scope>
    <source>
        <tissue evidence="1">Shoot tip</tissue>
    </source>
</reference>
<gene>
    <name evidence="1" type="ORF">OIU79_030851</name>
</gene>
<reference evidence="1" key="1">
    <citation type="submission" date="2022-11" db="EMBL/GenBank/DDBJ databases">
        <authorList>
            <person name="Hyden B.L."/>
            <person name="Feng K."/>
            <person name="Yates T."/>
            <person name="Jawdy S."/>
            <person name="Smart L.B."/>
            <person name="Muchero W."/>
        </authorList>
    </citation>
    <scope>NUCLEOTIDE SEQUENCE</scope>
    <source>
        <tissue evidence="1">Shoot tip</tissue>
    </source>
</reference>
<dbReference type="AlphaFoldDB" id="A0A9Q0V9E9"/>
<protein>
    <submittedName>
        <fullName evidence="1">ABC2-like protein 13</fullName>
    </submittedName>
</protein>
<comment type="caution">
    <text evidence="1">The sequence shown here is derived from an EMBL/GenBank/DDBJ whole genome shotgun (WGS) entry which is preliminary data.</text>
</comment>
<organism evidence="1 2">
    <name type="scientific">Salix purpurea</name>
    <name type="common">Purple osier willow</name>
    <dbReference type="NCBI Taxonomy" id="77065"/>
    <lineage>
        <taxon>Eukaryota</taxon>
        <taxon>Viridiplantae</taxon>
        <taxon>Streptophyta</taxon>
        <taxon>Embryophyta</taxon>
        <taxon>Tracheophyta</taxon>
        <taxon>Spermatophyta</taxon>
        <taxon>Magnoliopsida</taxon>
        <taxon>eudicotyledons</taxon>
        <taxon>Gunneridae</taxon>
        <taxon>Pentapetalae</taxon>
        <taxon>rosids</taxon>
        <taxon>fabids</taxon>
        <taxon>Malpighiales</taxon>
        <taxon>Salicaceae</taxon>
        <taxon>Saliceae</taxon>
        <taxon>Salix</taxon>
    </lineage>
</organism>
<accession>A0A9Q0V9E9</accession>
<keyword evidence="2" id="KW-1185">Reference proteome</keyword>
<dbReference type="OrthoDB" id="427480at2759"/>
<proteinExistence type="predicted"/>
<dbReference type="Proteomes" id="UP001151532">
    <property type="component" value="Chromosome 19"/>
</dbReference>
<name>A0A9Q0V9E9_SALPP</name>
<dbReference type="EMBL" id="JAPFFK010000009">
    <property type="protein sequence ID" value="KAJ6744594.1"/>
    <property type="molecule type" value="Genomic_DNA"/>
</dbReference>
<sequence length="41" mass="4892">MKQLLYFDRYTRLLAPNLNMLQDQRVSIVSNRGSRSRSSFE</sequence>
<evidence type="ECO:0000313" key="1">
    <source>
        <dbReference type="EMBL" id="KAJ6744594.1"/>
    </source>
</evidence>
<evidence type="ECO:0000313" key="2">
    <source>
        <dbReference type="Proteomes" id="UP001151532"/>
    </source>
</evidence>